<dbReference type="AlphaFoldDB" id="A0A3M7S195"/>
<proteinExistence type="predicted"/>
<keyword evidence="1" id="KW-0812">Transmembrane</keyword>
<organism evidence="2 3">
    <name type="scientific">Brachionus plicatilis</name>
    <name type="common">Marine rotifer</name>
    <name type="synonym">Brachionus muelleri</name>
    <dbReference type="NCBI Taxonomy" id="10195"/>
    <lineage>
        <taxon>Eukaryota</taxon>
        <taxon>Metazoa</taxon>
        <taxon>Spiralia</taxon>
        <taxon>Gnathifera</taxon>
        <taxon>Rotifera</taxon>
        <taxon>Eurotatoria</taxon>
        <taxon>Monogononta</taxon>
        <taxon>Pseudotrocha</taxon>
        <taxon>Ploima</taxon>
        <taxon>Brachionidae</taxon>
        <taxon>Brachionus</taxon>
    </lineage>
</organism>
<gene>
    <name evidence="2" type="ORF">BpHYR1_013242</name>
</gene>
<dbReference type="EMBL" id="REGN01002230">
    <property type="protein sequence ID" value="RNA29405.1"/>
    <property type="molecule type" value="Genomic_DNA"/>
</dbReference>
<sequence>MSTLKMIQKKKCELENNSFPIIEFALLLSAYIILSSTNPYIFDLQYAKIYQKKGNNCGFKVQHNVVGPI</sequence>
<accession>A0A3M7S195</accession>
<keyword evidence="1" id="KW-1133">Transmembrane helix</keyword>
<evidence type="ECO:0000256" key="1">
    <source>
        <dbReference type="SAM" id="Phobius"/>
    </source>
</evidence>
<protein>
    <submittedName>
        <fullName evidence="2">Uncharacterized protein</fullName>
    </submittedName>
</protein>
<keyword evidence="3" id="KW-1185">Reference proteome</keyword>
<comment type="caution">
    <text evidence="2">The sequence shown here is derived from an EMBL/GenBank/DDBJ whole genome shotgun (WGS) entry which is preliminary data.</text>
</comment>
<keyword evidence="1" id="KW-0472">Membrane</keyword>
<reference evidence="2 3" key="1">
    <citation type="journal article" date="2018" name="Sci. Rep.">
        <title>Genomic signatures of local adaptation to the degree of environmental predictability in rotifers.</title>
        <authorList>
            <person name="Franch-Gras L."/>
            <person name="Hahn C."/>
            <person name="Garcia-Roger E.M."/>
            <person name="Carmona M.J."/>
            <person name="Serra M."/>
            <person name="Gomez A."/>
        </authorList>
    </citation>
    <scope>NUCLEOTIDE SEQUENCE [LARGE SCALE GENOMIC DNA]</scope>
    <source>
        <strain evidence="2">HYR1</strain>
    </source>
</reference>
<feature type="transmembrane region" description="Helical" evidence="1">
    <location>
        <begin position="21"/>
        <end position="42"/>
    </location>
</feature>
<evidence type="ECO:0000313" key="3">
    <source>
        <dbReference type="Proteomes" id="UP000276133"/>
    </source>
</evidence>
<dbReference type="Proteomes" id="UP000276133">
    <property type="component" value="Unassembled WGS sequence"/>
</dbReference>
<name>A0A3M7S195_BRAPC</name>
<evidence type="ECO:0000313" key="2">
    <source>
        <dbReference type="EMBL" id="RNA29405.1"/>
    </source>
</evidence>